<reference evidence="1 2" key="1">
    <citation type="journal article" date="2019" name="Sci. Rep.">
        <title>A high-quality genome of Eragrostis curvula grass provides insights into Poaceae evolution and supports new strategies to enhance forage quality.</title>
        <authorList>
            <person name="Carballo J."/>
            <person name="Santos B.A.C.M."/>
            <person name="Zappacosta D."/>
            <person name="Garbus I."/>
            <person name="Selva J.P."/>
            <person name="Gallo C.A."/>
            <person name="Diaz A."/>
            <person name="Albertini E."/>
            <person name="Caccamo M."/>
            <person name="Echenique V."/>
        </authorList>
    </citation>
    <scope>NUCLEOTIDE SEQUENCE [LARGE SCALE GENOMIC DNA]</scope>
    <source>
        <strain evidence="2">cv. Victoria</strain>
        <tissue evidence="1">Leaf</tissue>
    </source>
</reference>
<accession>A0A5J9TQI0</accession>
<name>A0A5J9TQI0_9POAL</name>
<evidence type="ECO:0000313" key="1">
    <source>
        <dbReference type="EMBL" id="TVU13600.1"/>
    </source>
</evidence>
<comment type="caution">
    <text evidence="1">The sequence shown here is derived from an EMBL/GenBank/DDBJ whole genome shotgun (WGS) entry which is preliminary data.</text>
</comment>
<organism evidence="1 2">
    <name type="scientific">Eragrostis curvula</name>
    <name type="common">weeping love grass</name>
    <dbReference type="NCBI Taxonomy" id="38414"/>
    <lineage>
        <taxon>Eukaryota</taxon>
        <taxon>Viridiplantae</taxon>
        <taxon>Streptophyta</taxon>
        <taxon>Embryophyta</taxon>
        <taxon>Tracheophyta</taxon>
        <taxon>Spermatophyta</taxon>
        <taxon>Magnoliopsida</taxon>
        <taxon>Liliopsida</taxon>
        <taxon>Poales</taxon>
        <taxon>Poaceae</taxon>
        <taxon>PACMAD clade</taxon>
        <taxon>Chloridoideae</taxon>
        <taxon>Eragrostideae</taxon>
        <taxon>Eragrostidinae</taxon>
        <taxon>Eragrostis</taxon>
    </lineage>
</organism>
<dbReference type="EMBL" id="RWGY01000034">
    <property type="protein sequence ID" value="TVU13600.1"/>
    <property type="molecule type" value="Genomic_DNA"/>
</dbReference>
<gene>
    <name evidence="1" type="ORF">EJB05_40660</name>
</gene>
<proteinExistence type="predicted"/>
<protein>
    <submittedName>
        <fullName evidence="1">Uncharacterized protein</fullName>
    </submittedName>
</protein>
<dbReference type="Proteomes" id="UP000324897">
    <property type="component" value="Unassembled WGS sequence"/>
</dbReference>
<dbReference type="AlphaFoldDB" id="A0A5J9TQI0"/>
<evidence type="ECO:0000313" key="2">
    <source>
        <dbReference type="Proteomes" id="UP000324897"/>
    </source>
</evidence>
<sequence length="162" mass="18306">MDPLHRIGRFLMKSGDDGLTLDDIYEVGRLHSADSDVHVHDSELNHGTPVIPDVHNDPVQEKSLKSSSKLGCTRIHLTQMELMQEEFSEFKPGSFAGSLSANLPPNRLWDGWKLTFESRKKKKKQSTRVYICIRWNGLEHVASDELHIAITGDGLADDMRKV</sequence>
<dbReference type="Gramene" id="TVU13600">
    <property type="protein sequence ID" value="TVU13600"/>
    <property type="gene ID" value="EJB05_40660"/>
</dbReference>
<keyword evidence="2" id="KW-1185">Reference proteome</keyword>